<dbReference type="Pfam" id="PF00326">
    <property type="entry name" value="Peptidase_S9"/>
    <property type="match status" value="1"/>
</dbReference>
<dbReference type="FunCoup" id="F2USD6">
    <property type="interactions" value="1419"/>
</dbReference>
<evidence type="ECO:0000259" key="3">
    <source>
        <dbReference type="Pfam" id="PF00930"/>
    </source>
</evidence>
<dbReference type="OMA" id="VTHMTPQ"/>
<feature type="region of interest" description="Disordered" evidence="1">
    <location>
        <begin position="355"/>
        <end position="376"/>
    </location>
</feature>
<dbReference type="InterPro" id="IPR002469">
    <property type="entry name" value="Peptidase_S9B_N"/>
</dbReference>
<dbReference type="RefSeq" id="XP_004987915.1">
    <property type="nucleotide sequence ID" value="XM_004987858.1"/>
</dbReference>
<evidence type="ECO:0000256" key="1">
    <source>
        <dbReference type="SAM" id="MobiDB-lite"/>
    </source>
</evidence>
<dbReference type="OrthoDB" id="16520at2759"/>
<dbReference type="InterPro" id="IPR001375">
    <property type="entry name" value="Peptidase_S9_cat"/>
</dbReference>
<dbReference type="eggNOG" id="KOG2281">
    <property type="taxonomic scope" value="Eukaryota"/>
</dbReference>
<dbReference type="EMBL" id="GL832994">
    <property type="protein sequence ID" value="EGD81045.1"/>
    <property type="molecule type" value="Genomic_DNA"/>
</dbReference>
<reference evidence="4" key="1">
    <citation type="submission" date="2009-08" db="EMBL/GenBank/DDBJ databases">
        <title>Annotation of Salpingoeca rosetta.</title>
        <authorList>
            <consortium name="The Broad Institute Genome Sequencing Platform"/>
            <person name="Russ C."/>
            <person name="Cuomo C."/>
            <person name="Burger G."/>
            <person name="Gray M.W."/>
            <person name="Holland P.W.H."/>
            <person name="King N."/>
            <person name="Lang F.B.F."/>
            <person name="Roger A.J."/>
            <person name="Ruiz-Trillo I."/>
            <person name="Young S.K."/>
            <person name="Zeng Q."/>
            <person name="Gargeya S."/>
            <person name="Alvarado L."/>
            <person name="Berlin A."/>
            <person name="Chapman S.B."/>
            <person name="Chen Z."/>
            <person name="Freedman E."/>
            <person name="Gellesch M."/>
            <person name="Goldberg J."/>
            <person name="Griggs A."/>
            <person name="Gujja S."/>
            <person name="Heilman E."/>
            <person name="Heiman D."/>
            <person name="Howarth C."/>
            <person name="Mehta T."/>
            <person name="Neiman D."/>
            <person name="Pearson M."/>
            <person name="Roberts A."/>
            <person name="Saif S."/>
            <person name="Shea T."/>
            <person name="Shenoy N."/>
            <person name="Sisk P."/>
            <person name="Stolte C."/>
            <person name="Sykes S."/>
            <person name="White J."/>
            <person name="Yandava C."/>
            <person name="Haas B."/>
            <person name="Nusbaum C."/>
            <person name="Birren B."/>
        </authorList>
    </citation>
    <scope>NUCLEOTIDE SEQUENCE [LARGE SCALE GENOMIC DNA]</scope>
    <source>
        <strain evidence="4">ATCC 50818</strain>
    </source>
</reference>
<dbReference type="InterPro" id="IPR029058">
    <property type="entry name" value="AB_hydrolase_fold"/>
</dbReference>
<dbReference type="Gene3D" id="2.140.10.30">
    <property type="entry name" value="Dipeptidylpeptidase IV, N-terminal domain"/>
    <property type="match status" value="1"/>
</dbReference>
<proteinExistence type="predicted"/>
<feature type="domain" description="Dipeptidylpeptidase IV N-terminal" evidence="3">
    <location>
        <begin position="152"/>
        <end position="502"/>
    </location>
</feature>
<dbReference type="AlphaFoldDB" id="F2USD6"/>
<feature type="domain" description="Peptidase S9 prolyl oligopeptidase catalytic" evidence="2">
    <location>
        <begin position="610"/>
        <end position="810"/>
    </location>
</feature>
<evidence type="ECO:0000313" key="5">
    <source>
        <dbReference type="Proteomes" id="UP000007799"/>
    </source>
</evidence>
<dbReference type="InParanoid" id="F2USD6"/>
<dbReference type="SUPFAM" id="SSF82171">
    <property type="entry name" value="DPP6 N-terminal domain-like"/>
    <property type="match status" value="1"/>
</dbReference>
<dbReference type="KEGG" id="sre:PTSG_10987"/>
<feature type="compositionally biased region" description="Low complexity" evidence="1">
    <location>
        <begin position="357"/>
        <end position="374"/>
    </location>
</feature>
<evidence type="ECO:0000259" key="2">
    <source>
        <dbReference type="Pfam" id="PF00326"/>
    </source>
</evidence>
<dbReference type="Gene3D" id="3.40.50.1820">
    <property type="entry name" value="alpha/beta hydrolase"/>
    <property type="match status" value="1"/>
</dbReference>
<evidence type="ECO:0000313" key="4">
    <source>
        <dbReference type="EMBL" id="EGD81045.1"/>
    </source>
</evidence>
<dbReference type="Proteomes" id="UP000007799">
    <property type="component" value="Unassembled WGS sequence"/>
</dbReference>
<keyword evidence="5" id="KW-1185">Reference proteome</keyword>
<dbReference type="PANTHER" id="PTHR11731:SF193">
    <property type="entry name" value="DIPEPTIDYL PEPTIDASE 9"/>
    <property type="match status" value="1"/>
</dbReference>
<dbReference type="ESTHER" id="sals5-f2usd6">
    <property type="family name" value="DPP4N_Peptidase_S9"/>
</dbReference>
<dbReference type="GO" id="GO:0008239">
    <property type="term" value="F:dipeptidyl-peptidase activity"/>
    <property type="evidence" value="ECO:0007669"/>
    <property type="project" value="TreeGrafter"/>
</dbReference>
<name>F2USD6_SALR5</name>
<dbReference type="InterPro" id="IPR050278">
    <property type="entry name" value="Serine_Prot_S9B/DPPIV"/>
</dbReference>
<protein>
    <submittedName>
        <fullName evidence="4">Uncharacterized protein</fullName>
    </submittedName>
</protein>
<dbReference type="GO" id="GO:0006508">
    <property type="term" value="P:proteolysis"/>
    <property type="evidence" value="ECO:0007669"/>
    <property type="project" value="InterPro"/>
</dbReference>
<sequence>MVLGRARLQALAEEVANDLVAKGARVPSGFVKGRNAVLFLYPDGPHGQQNIFTMPLKEQQRGPVEPVIAMSEVDRVVQQETAGRRSSEALELLQERQRSRATGILQFIYDAVQDIACFAVQGSLFAIHNATHPEAPKRTLEPLRVSSGGNFEDAIDFKFCPHTSDLISFVKDGELYLYSRSAQTMVPLTNVGKEYGSSRVYAGTPSYIIQEEFDRYTGYWWQATDTSASHYRILYELVDERDVPRVSVSGMTFEDTPSDFTFPKPGQCNGAVTINVAEIPKALFRNGERKDAKLEVTTTTLGTQLKDRLPWAEYVVRCEWVPGRDEVWVQALQRVQQRLDVVVIPLSSFVPKEAAHDASASNGDSRSSNGDSSDVPWPTLVSEKSDVWINVHDVCWFVSCADGYRLLWGSEQTMFRHLYAISLTPDDKEPQRVALTSGEWMVNGLSMIKETDGSVFFTATKETPLQTHAYAMTIGGWSEWIATGAAPTPSDPVLMTKLGYSHHVDFLDDGMYVDIFSSSSEPPQCRFHRPDTDCFYFCEQQAPSMYVPPRIQTIKSKHGHDVHTFFFAARSVDTPPPPSSDPLPTLLFVYGGPHVQLVRDEYNTGRFALAQFLTLCGFNVVVADGRGSSNRGLAFEAPLHNAMGTFEADDQVEALQLLSQDASLRIDMDRIGVYGWSYGGYMSLMCLAQHPEVFKVAMAGAPVTDWRGYDTGYTERYMSLPSTHAKAYDAGSVLKRAADFPDEPGRLLLLHGLQDENVHFTHTASLINELTRFGKPYALQVFPRERHGVRSKHAKSRTWVEQAAFAQQALMQ</sequence>
<dbReference type="Pfam" id="PF00930">
    <property type="entry name" value="DPPIV_N"/>
    <property type="match status" value="1"/>
</dbReference>
<accession>F2USD6</accession>
<organism evidence="5">
    <name type="scientific">Salpingoeca rosetta (strain ATCC 50818 / BSB-021)</name>
    <dbReference type="NCBI Taxonomy" id="946362"/>
    <lineage>
        <taxon>Eukaryota</taxon>
        <taxon>Choanoflagellata</taxon>
        <taxon>Craspedida</taxon>
        <taxon>Salpingoecidae</taxon>
        <taxon>Salpingoeca</taxon>
    </lineage>
</organism>
<dbReference type="SUPFAM" id="SSF53474">
    <property type="entry name" value="alpha/beta-Hydrolases"/>
    <property type="match status" value="1"/>
</dbReference>
<dbReference type="PANTHER" id="PTHR11731">
    <property type="entry name" value="PROTEASE FAMILY S9B,C DIPEPTIDYL-PEPTIDASE IV-RELATED"/>
    <property type="match status" value="1"/>
</dbReference>
<gene>
    <name evidence="4" type="ORF">PTSG_10987</name>
</gene>
<dbReference type="GeneID" id="16068442"/>
<dbReference type="GO" id="GO:0008236">
    <property type="term" value="F:serine-type peptidase activity"/>
    <property type="evidence" value="ECO:0007669"/>
    <property type="project" value="InterPro"/>
</dbReference>